<sequence>MAKPKGKTADTLRLVAEAADDAPATGAKPDPRLVDLVRLLARQAAREFARSIEEGRADHRPPT</sequence>
<protein>
    <submittedName>
        <fullName evidence="1">Uncharacterized protein</fullName>
    </submittedName>
</protein>
<dbReference type="EMBL" id="CP012402">
    <property type="protein sequence ID" value="ALG72551.1"/>
    <property type="molecule type" value="Genomic_DNA"/>
</dbReference>
<dbReference type="AlphaFoldDB" id="A0AAC9EXT3"/>
<keyword evidence="2" id="KW-1185">Reference proteome</keyword>
<accession>A0AAC9EXT3</accession>
<evidence type="ECO:0000313" key="1">
    <source>
        <dbReference type="EMBL" id="ALG72551.1"/>
    </source>
</evidence>
<name>A0AAC9EXT3_9PROT</name>
<gene>
    <name evidence="1" type="ORF">AL072_15880</name>
</gene>
<organism evidence="1 2">
    <name type="scientific">Azospirillum thiophilum</name>
    <dbReference type="NCBI Taxonomy" id="528244"/>
    <lineage>
        <taxon>Bacteria</taxon>
        <taxon>Pseudomonadati</taxon>
        <taxon>Pseudomonadota</taxon>
        <taxon>Alphaproteobacteria</taxon>
        <taxon>Rhodospirillales</taxon>
        <taxon>Azospirillaceae</taxon>
        <taxon>Azospirillum</taxon>
    </lineage>
</organism>
<evidence type="ECO:0000313" key="2">
    <source>
        <dbReference type="Proteomes" id="UP000069935"/>
    </source>
</evidence>
<dbReference type="Proteomes" id="UP000069935">
    <property type="component" value="Chromosome 2"/>
</dbReference>
<dbReference type="KEGG" id="ati:AL072_15880"/>
<proteinExistence type="predicted"/>
<dbReference type="RefSeq" id="WP_045583226.1">
    <property type="nucleotide sequence ID" value="NZ_CP012402.1"/>
</dbReference>
<reference evidence="1 2" key="2">
    <citation type="journal article" date="2016" name="Genome Announc.">
        <title>Complete Genome Sequence of a Strain of Azospirillum thiophilum Isolated from a Sulfide Spring.</title>
        <authorList>
            <person name="Fomenkov A."/>
            <person name="Vincze T."/>
            <person name="Grabovich M."/>
            <person name="Anton B.P."/>
            <person name="Dubinina G."/>
            <person name="Orlova M."/>
            <person name="Belousova E."/>
            <person name="Roberts R.J."/>
        </authorList>
    </citation>
    <scope>NUCLEOTIDE SEQUENCE [LARGE SCALE GENOMIC DNA]</scope>
    <source>
        <strain evidence="1 2">BV-S</strain>
    </source>
</reference>
<reference evidence="2" key="1">
    <citation type="submission" date="2015-08" db="EMBL/GenBank/DDBJ databases">
        <title>Complete Genome Sequence of Azospirillum thiophilum BV-S.</title>
        <authorList>
            <person name="Fomenkov A."/>
            <person name="Vincze T."/>
            <person name="Grabovich M."/>
            <person name="Dubinina G."/>
            <person name="Orlova M."/>
            <person name="Belousova E."/>
            <person name="Roberts R.J."/>
        </authorList>
    </citation>
    <scope>NUCLEOTIDE SEQUENCE [LARGE SCALE GENOMIC DNA]</scope>
    <source>
        <strain evidence="2">BV-S</strain>
    </source>
</reference>